<dbReference type="EMBL" id="JAURUR010000002">
    <property type="protein sequence ID" value="MDP9763504.1"/>
    <property type="molecule type" value="Genomic_DNA"/>
</dbReference>
<evidence type="ECO:0000313" key="4">
    <source>
        <dbReference type="Proteomes" id="UP001232163"/>
    </source>
</evidence>
<sequence length="249" mass="26143">MFLPVLAAALMTFTDPGGDARGDGGYIYPQRPAVTERMLDLDTFTAERSEDGMTFTVTLGQAGNPYGAPSGYSAGVIDIFVRGSAGGERRLEGTGLTARSGGWRYHLHVTGFGSTLRAVYGNNLADARQLKDPVLTVSGRTLTIRTAVPAGTYAYWVTSSLYSPLSPDGVLRPTTTRSPLTLQAARENAPSPVDVLAEAGDTLAFTGGTLASVGQARDTYTGALAGLGFLGVAATIAGGVWRRRLQRHL</sequence>
<keyword evidence="1" id="KW-1133">Transmembrane helix</keyword>
<protein>
    <recommendedName>
        <fullName evidence="2">Glucodextranase-like C-terminal domain-containing protein</fullName>
    </recommendedName>
</protein>
<comment type="caution">
    <text evidence="3">The sequence shown here is derived from an EMBL/GenBank/DDBJ whole genome shotgun (WGS) entry which is preliminary data.</text>
</comment>
<dbReference type="InterPro" id="IPR019248">
    <property type="entry name" value="Glucodextran_C"/>
</dbReference>
<gene>
    <name evidence="3" type="ORF">QO006_000921</name>
</gene>
<keyword evidence="1" id="KW-0472">Membrane</keyword>
<dbReference type="Pfam" id="PF09985">
    <property type="entry name" value="Glucodextran_C"/>
    <property type="match status" value="1"/>
</dbReference>
<evidence type="ECO:0000259" key="2">
    <source>
        <dbReference type="Pfam" id="PF09985"/>
    </source>
</evidence>
<dbReference type="Proteomes" id="UP001232163">
    <property type="component" value="Unassembled WGS sequence"/>
</dbReference>
<keyword evidence="1" id="KW-0812">Transmembrane</keyword>
<accession>A0ABT9MA87</accession>
<organism evidence="3 4">
    <name type="scientific">Deinococcus enclensis</name>
    <dbReference type="NCBI Taxonomy" id="1049582"/>
    <lineage>
        <taxon>Bacteria</taxon>
        <taxon>Thermotogati</taxon>
        <taxon>Deinococcota</taxon>
        <taxon>Deinococci</taxon>
        <taxon>Deinococcales</taxon>
        <taxon>Deinococcaceae</taxon>
        <taxon>Deinococcus</taxon>
    </lineage>
</organism>
<reference evidence="3 4" key="1">
    <citation type="submission" date="2023-07" db="EMBL/GenBank/DDBJ databases">
        <title>Genomic Encyclopedia of Type Strains, Phase IV (KMG-IV): sequencing the most valuable type-strain genomes for metagenomic binning, comparative biology and taxonomic classification.</title>
        <authorList>
            <person name="Goeker M."/>
        </authorList>
    </citation>
    <scope>NUCLEOTIDE SEQUENCE [LARGE SCALE GENOMIC DNA]</scope>
    <source>
        <strain evidence="3 4">NIO-1023</strain>
    </source>
</reference>
<proteinExistence type="predicted"/>
<dbReference type="Gene3D" id="2.60.40.1190">
    <property type="match status" value="1"/>
</dbReference>
<feature type="transmembrane region" description="Helical" evidence="1">
    <location>
        <begin position="220"/>
        <end position="241"/>
    </location>
</feature>
<dbReference type="SUPFAM" id="SSF49344">
    <property type="entry name" value="CBD9-like"/>
    <property type="match status" value="1"/>
</dbReference>
<evidence type="ECO:0000313" key="3">
    <source>
        <dbReference type="EMBL" id="MDP9763504.1"/>
    </source>
</evidence>
<dbReference type="RefSeq" id="WP_307464491.1">
    <property type="nucleotide sequence ID" value="NZ_JAURUR010000002.1"/>
</dbReference>
<keyword evidence="4" id="KW-1185">Reference proteome</keyword>
<evidence type="ECO:0000256" key="1">
    <source>
        <dbReference type="SAM" id="Phobius"/>
    </source>
</evidence>
<name>A0ABT9MA87_9DEIO</name>
<feature type="domain" description="Glucodextranase-like C-terminal" evidence="2">
    <location>
        <begin position="11"/>
        <end position="127"/>
    </location>
</feature>